<evidence type="ECO:0000256" key="2">
    <source>
        <dbReference type="ARBA" id="ARBA00023002"/>
    </source>
</evidence>
<evidence type="ECO:0000256" key="3">
    <source>
        <dbReference type="ARBA" id="ARBA00023027"/>
    </source>
</evidence>
<dbReference type="AlphaFoldDB" id="A0A382T1W1"/>
<accession>A0A382T1W1</accession>
<sequence length="191" mass="20487">MKLGLTMGDPNGIGPEVLLRALTQLQPFDGWEPLIFGDLEVLESMAAQLGSSLRLQAVLAADTPVAAGAIPVRNLAVSKDRCWELGRCDPWGGESAFRFVHEAIVAANQGKIAAIVTGPLAKAALQAAGHDFPGHTEMLAHYTNTPRSVMMLVVDQLRAVMATLHLSLREAIDTLNPELLVDTMRITDQAL</sequence>
<dbReference type="GO" id="GO:0016491">
    <property type="term" value="F:oxidoreductase activity"/>
    <property type="evidence" value="ECO:0007669"/>
    <property type="project" value="UniProtKB-KW"/>
</dbReference>
<reference evidence="4" key="1">
    <citation type="submission" date="2018-05" db="EMBL/GenBank/DDBJ databases">
        <authorList>
            <person name="Lanie J.A."/>
            <person name="Ng W.-L."/>
            <person name="Kazmierczak K.M."/>
            <person name="Andrzejewski T.M."/>
            <person name="Davidsen T.M."/>
            <person name="Wayne K.J."/>
            <person name="Tettelin H."/>
            <person name="Glass J.I."/>
            <person name="Rusch D."/>
            <person name="Podicherti R."/>
            <person name="Tsui H.-C.T."/>
            <person name="Winkler M.E."/>
        </authorList>
    </citation>
    <scope>NUCLEOTIDE SEQUENCE</scope>
</reference>
<gene>
    <name evidence="4" type="ORF">METZ01_LOCUS368910</name>
</gene>
<organism evidence="4">
    <name type="scientific">marine metagenome</name>
    <dbReference type="NCBI Taxonomy" id="408172"/>
    <lineage>
        <taxon>unclassified sequences</taxon>
        <taxon>metagenomes</taxon>
        <taxon>ecological metagenomes</taxon>
    </lineage>
</organism>
<dbReference type="PANTHER" id="PTHR30004">
    <property type="entry name" value="4-HYDROXYTHREONINE-4-PHOSPHATE DEHYDROGENASE"/>
    <property type="match status" value="1"/>
</dbReference>
<dbReference type="EMBL" id="UINC01133235">
    <property type="protein sequence ID" value="SVD16056.1"/>
    <property type="molecule type" value="Genomic_DNA"/>
</dbReference>
<dbReference type="InterPro" id="IPR005255">
    <property type="entry name" value="PdxA_fam"/>
</dbReference>
<feature type="non-terminal residue" evidence="4">
    <location>
        <position position="191"/>
    </location>
</feature>
<keyword evidence="1" id="KW-0479">Metal-binding</keyword>
<proteinExistence type="predicted"/>
<name>A0A382T1W1_9ZZZZ</name>
<keyword evidence="2" id="KW-0560">Oxidoreductase</keyword>
<evidence type="ECO:0000313" key="4">
    <source>
        <dbReference type="EMBL" id="SVD16056.1"/>
    </source>
</evidence>
<dbReference type="Gene3D" id="3.40.718.10">
    <property type="entry name" value="Isopropylmalate Dehydrogenase"/>
    <property type="match status" value="1"/>
</dbReference>
<protein>
    <recommendedName>
        <fullName evidence="5">4-hydroxythreonine-4-phosphate dehydrogenase PdxA</fullName>
    </recommendedName>
</protein>
<keyword evidence="3" id="KW-0520">NAD</keyword>
<dbReference type="PANTHER" id="PTHR30004:SF6">
    <property type="entry name" value="D-THREONATE 4-PHOSPHATE DEHYDROGENASE"/>
    <property type="match status" value="1"/>
</dbReference>
<dbReference type="GO" id="GO:0046872">
    <property type="term" value="F:metal ion binding"/>
    <property type="evidence" value="ECO:0007669"/>
    <property type="project" value="UniProtKB-KW"/>
</dbReference>
<evidence type="ECO:0008006" key="5">
    <source>
        <dbReference type="Google" id="ProtNLM"/>
    </source>
</evidence>
<dbReference type="Pfam" id="PF04166">
    <property type="entry name" value="PdxA"/>
    <property type="match status" value="1"/>
</dbReference>
<dbReference type="SUPFAM" id="SSF53659">
    <property type="entry name" value="Isocitrate/Isopropylmalate dehydrogenase-like"/>
    <property type="match status" value="1"/>
</dbReference>
<dbReference type="GO" id="GO:0051287">
    <property type="term" value="F:NAD binding"/>
    <property type="evidence" value="ECO:0007669"/>
    <property type="project" value="InterPro"/>
</dbReference>
<evidence type="ECO:0000256" key="1">
    <source>
        <dbReference type="ARBA" id="ARBA00022723"/>
    </source>
</evidence>